<keyword evidence="9 10" id="KW-0472">Membrane</keyword>
<dbReference type="InterPro" id="IPR006419">
    <property type="entry name" value="NMN_transpt_PnuC"/>
</dbReference>
<dbReference type="GO" id="GO:0005886">
    <property type="term" value="C:plasma membrane"/>
    <property type="evidence" value="ECO:0007669"/>
    <property type="project" value="UniProtKB-SubCell"/>
</dbReference>
<feature type="transmembrane region" description="Helical" evidence="10">
    <location>
        <begin position="78"/>
        <end position="99"/>
    </location>
</feature>
<organism evidence="11 12">
    <name type="scientific">Pontibacter qinzhouensis</name>
    <dbReference type="NCBI Taxonomy" id="2603253"/>
    <lineage>
        <taxon>Bacteria</taxon>
        <taxon>Pseudomonadati</taxon>
        <taxon>Bacteroidota</taxon>
        <taxon>Cytophagia</taxon>
        <taxon>Cytophagales</taxon>
        <taxon>Hymenobacteraceae</taxon>
        <taxon>Pontibacter</taxon>
    </lineage>
</organism>
<dbReference type="PANTHER" id="PTHR36122">
    <property type="entry name" value="NICOTINAMIDE RIBOSIDE TRANSPORTER PNUC"/>
    <property type="match status" value="1"/>
</dbReference>
<comment type="function">
    <text evidence="1">Required for nicotinamide riboside transport across the inner membrane.</text>
</comment>
<gene>
    <name evidence="11" type="ORF">FVR03_12925</name>
</gene>
<dbReference type="Proteomes" id="UP000321926">
    <property type="component" value="Unassembled WGS sequence"/>
</dbReference>
<evidence type="ECO:0000256" key="7">
    <source>
        <dbReference type="ARBA" id="ARBA00022692"/>
    </source>
</evidence>
<evidence type="ECO:0000256" key="4">
    <source>
        <dbReference type="ARBA" id="ARBA00017522"/>
    </source>
</evidence>
<name>A0A5C8K870_9BACT</name>
<evidence type="ECO:0000256" key="3">
    <source>
        <dbReference type="ARBA" id="ARBA00006669"/>
    </source>
</evidence>
<evidence type="ECO:0000313" key="12">
    <source>
        <dbReference type="Proteomes" id="UP000321926"/>
    </source>
</evidence>
<keyword evidence="7 10" id="KW-0812">Transmembrane</keyword>
<evidence type="ECO:0000256" key="6">
    <source>
        <dbReference type="ARBA" id="ARBA00022475"/>
    </source>
</evidence>
<proteinExistence type="inferred from homology"/>
<evidence type="ECO:0000256" key="2">
    <source>
        <dbReference type="ARBA" id="ARBA00004651"/>
    </source>
</evidence>
<dbReference type="OrthoDB" id="9791248at2"/>
<accession>A0A5C8K870</accession>
<sequence length="230" mass="25811">MDFTILPFLTAGAPAATGLAEVWQQFVAGLQHTTPLEYLAVVAGIASVWFSKQENIWVFPVGLVSTLIYVYLSFKFDLIGEASVNIYYSVLSVYGWILWARKNKADEHVLHITFATKKQWLQQLGFFAMLYGLIYFSLVYLRDAFYPGVIPWADALASATAYTGMWLMAKKKVESWYWWIGTNIASVPLYFVKGLVFTSVFYVVLLLMAFAGLAAWKRKAVRPAAGVVAA</sequence>
<evidence type="ECO:0000256" key="10">
    <source>
        <dbReference type="SAM" id="Phobius"/>
    </source>
</evidence>
<feature type="transmembrane region" description="Helical" evidence="10">
    <location>
        <begin position="150"/>
        <end position="169"/>
    </location>
</feature>
<keyword evidence="12" id="KW-1185">Reference proteome</keyword>
<dbReference type="PANTHER" id="PTHR36122:SF2">
    <property type="entry name" value="NICOTINAMIDE RIBOSIDE TRANSPORTER PNUC"/>
    <property type="match status" value="1"/>
</dbReference>
<comment type="caution">
    <text evidence="11">The sequence shown here is derived from an EMBL/GenBank/DDBJ whole genome shotgun (WGS) entry which is preliminary data.</text>
</comment>
<evidence type="ECO:0000256" key="5">
    <source>
        <dbReference type="ARBA" id="ARBA00022448"/>
    </source>
</evidence>
<comment type="subcellular location">
    <subcellularLocation>
        <location evidence="2">Cell membrane</location>
        <topology evidence="2">Multi-pass membrane protein</topology>
    </subcellularLocation>
</comment>
<keyword evidence="5" id="KW-0813">Transport</keyword>
<dbReference type="RefSeq" id="WP_147922169.1">
    <property type="nucleotide sequence ID" value="NZ_VRTY01000045.1"/>
</dbReference>
<feature type="transmembrane region" description="Helical" evidence="10">
    <location>
        <begin position="120"/>
        <end position="138"/>
    </location>
</feature>
<feature type="transmembrane region" description="Helical" evidence="10">
    <location>
        <begin position="199"/>
        <end position="216"/>
    </location>
</feature>
<evidence type="ECO:0000256" key="8">
    <source>
        <dbReference type="ARBA" id="ARBA00022989"/>
    </source>
</evidence>
<dbReference type="EMBL" id="VRTY01000045">
    <property type="protein sequence ID" value="TXK44930.1"/>
    <property type="molecule type" value="Genomic_DNA"/>
</dbReference>
<reference evidence="11 12" key="1">
    <citation type="submission" date="2019-08" db="EMBL/GenBank/DDBJ databases">
        <authorList>
            <person name="Shi S."/>
        </authorList>
    </citation>
    <scope>NUCLEOTIDE SEQUENCE [LARGE SCALE GENOMIC DNA]</scope>
    <source>
        <strain evidence="11 12">GY10130</strain>
    </source>
</reference>
<dbReference type="AlphaFoldDB" id="A0A5C8K870"/>
<dbReference type="Pfam" id="PF04973">
    <property type="entry name" value="NMN_transporter"/>
    <property type="match status" value="1"/>
</dbReference>
<evidence type="ECO:0000256" key="9">
    <source>
        <dbReference type="ARBA" id="ARBA00023136"/>
    </source>
</evidence>
<keyword evidence="8 10" id="KW-1133">Transmembrane helix</keyword>
<keyword evidence="6" id="KW-1003">Cell membrane</keyword>
<feature type="transmembrane region" description="Helical" evidence="10">
    <location>
        <begin position="56"/>
        <end position="72"/>
    </location>
</feature>
<protein>
    <recommendedName>
        <fullName evidence="4">Nicotinamide riboside transporter PnuC</fullName>
    </recommendedName>
</protein>
<evidence type="ECO:0000256" key="1">
    <source>
        <dbReference type="ARBA" id="ARBA00002672"/>
    </source>
</evidence>
<dbReference type="NCBIfam" id="TIGR01528">
    <property type="entry name" value="NMN_trans_PnuC"/>
    <property type="match status" value="1"/>
</dbReference>
<evidence type="ECO:0000313" key="11">
    <source>
        <dbReference type="EMBL" id="TXK44930.1"/>
    </source>
</evidence>
<comment type="similarity">
    <text evidence="3">Belongs to the nicotinamide ribonucleoside (NR) uptake permease (TC 4.B.1) family.</text>
</comment>
<dbReference type="GO" id="GO:0034257">
    <property type="term" value="F:nicotinamide riboside transmembrane transporter activity"/>
    <property type="evidence" value="ECO:0007669"/>
    <property type="project" value="InterPro"/>
</dbReference>